<proteinExistence type="inferred from homology"/>
<comment type="caution">
    <text evidence="3">The sequence shown here is derived from an EMBL/GenBank/DDBJ whole genome shotgun (WGS) entry which is preliminary data.</text>
</comment>
<keyword evidence="4" id="KW-1185">Reference proteome</keyword>
<dbReference type="EMBL" id="JACHXN010000039">
    <property type="protein sequence ID" value="MBB3149689.1"/>
    <property type="molecule type" value="Genomic_DNA"/>
</dbReference>
<protein>
    <recommendedName>
        <fullName evidence="5">Epoxide hydrolase</fullName>
    </recommendedName>
</protein>
<dbReference type="GO" id="GO:0004301">
    <property type="term" value="F:epoxide hydrolase activity"/>
    <property type="evidence" value="ECO:0007669"/>
    <property type="project" value="TreeGrafter"/>
</dbReference>
<name>A0A839UMI0_9HYPH</name>
<organism evidence="3 4">
    <name type="scientific">Phyllobacterium trifolii</name>
    <dbReference type="NCBI Taxonomy" id="300193"/>
    <lineage>
        <taxon>Bacteria</taxon>
        <taxon>Pseudomonadati</taxon>
        <taxon>Pseudomonadota</taxon>
        <taxon>Alphaproteobacteria</taxon>
        <taxon>Hyphomicrobiales</taxon>
        <taxon>Phyllobacteriaceae</taxon>
        <taxon>Phyllobacterium</taxon>
    </lineage>
</organism>
<dbReference type="PANTHER" id="PTHR21661">
    <property type="entry name" value="EPOXIDE HYDROLASE 1-RELATED"/>
    <property type="match status" value="1"/>
</dbReference>
<sequence>MTAFPNELYQTPRSWVEKAYPNLIHYNKVNKGGHFAAWEEPMLLSKDLWTAFRSLR</sequence>
<evidence type="ECO:0008006" key="5">
    <source>
        <dbReference type="Google" id="ProtNLM"/>
    </source>
</evidence>
<gene>
    <name evidence="3" type="ORF">FHS21_006143</name>
</gene>
<dbReference type="AlphaFoldDB" id="A0A839UMI0"/>
<keyword evidence="2" id="KW-0378">Hydrolase</keyword>
<reference evidence="3 4" key="1">
    <citation type="submission" date="2020-08" db="EMBL/GenBank/DDBJ databases">
        <title>Genomic Encyclopedia of Type Strains, Phase III (KMG-III): the genomes of soil and plant-associated and newly described type strains.</title>
        <authorList>
            <person name="Whitman W."/>
        </authorList>
    </citation>
    <scope>NUCLEOTIDE SEQUENCE [LARGE SCALE GENOMIC DNA]</scope>
    <source>
        <strain evidence="3 4">CECT 7015</strain>
    </source>
</reference>
<dbReference type="Proteomes" id="UP000554520">
    <property type="component" value="Unassembled WGS sequence"/>
</dbReference>
<dbReference type="Gene3D" id="3.40.50.1820">
    <property type="entry name" value="alpha/beta hydrolase"/>
    <property type="match status" value="1"/>
</dbReference>
<dbReference type="PANTHER" id="PTHR21661:SF35">
    <property type="entry name" value="EPOXIDE HYDROLASE"/>
    <property type="match status" value="1"/>
</dbReference>
<dbReference type="GO" id="GO:0097176">
    <property type="term" value="P:epoxide metabolic process"/>
    <property type="evidence" value="ECO:0007669"/>
    <property type="project" value="TreeGrafter"/>
</dbReference>
<comment type="similarity">
    <text evidence="1">Belongs to the peptidase S33 family.</text>
</comment>
<dbReference type="InterPro" id="IPR029058">
    <property type="entry name" value="AB_hydrolase_fold"/>
</dbReference>
<evidence type="ECO:0000256" key="2">
    <source>
        <dbReference type="ARBA" id="ARBA00022801"/>
    </source>
</evidence>
<evidence type="ECO:0000256" key="1">
    <source>
        <dbReference type="ARBA" id="ARBA00010088"/>
    </source>
</evidence>
<dbReference type="SUPFAM" id="SSF53474">
    <property type="entry name" value="alpha/beta-Hydrolases"/>
    <property type="match status" value="1"/>
</dbReference>
<evidence type="ECO:0000313" key="4">
    <source>
        <dbReference type="Proteomes" id="UP000554520"/>
    </source>
</evidence>
<accession>A0A839UMI0</accession>
<evidence type="ECO:0000313" key="3">
    <source>
        <dbReference type="EMBL" id="MBB3149689.1"/>
    </source>
</evidence>